<feature type="domain" description="K Homology" evidence="4">
    <location>
        <begin position="31"/>
        <end position="108"/>
    </location>
</feature>
<dbReference type="AlphaFoldDB" id="H2YHF6"/>
<name>H2YHF6_CIOSA</name>
<feature type="region of interest" description="Disordered" evidence="3">
    <location>
        <begin position="163"/>
        <end position="210"/>
    </location>
</feature>
<dbReference type="GO" id="GO:0003723">
    <property type="term" value="F:RNA binding"/>
    <property type="evidence" value="ECO:0007669"/>
    <property type="project" value="UniProtKB-UniRule"/>
</dbReference>
<dbReference type="Gene3D" id="3.30.1370.10">
    <property type="entry name" value="K Homology domain, type 1"/>
    <property type="match status" value="1"/>
</dbReference>
<organism evidence="5 6">
    <name type="scientific">Ciona savignyi</name>
    <name type="common">Pacific transparent sea squirt</name>
    <dbReference type="NCBI Taxonomy" id="51511"/>
    <lineage>
        <taxon>Eukaryota</taxon>
        <taxon>Metazoa</taxon>
        <taxon>Chordata</taxon>
        <taxon>Tunicata</taxon>
        <taxon>Ascidiacea</taxon>
        <taxon>Phlebobranchia</taxon>
        <taxon>Cionidae</taxon>
        <taxon>Ciona</taxon>
    </lineage>
</organism>
<dbReference type="Pfam" id="PF00013">
    <property type="entry name" value="KH_1"/>
    <property type="match status" value="1"/>
</dbReference>
<proteinExistence type="predicted"/>
<evidence type="ECO:0000313" key="5">
    <source>
        <dbReference type="Ensembl" id="ENSCSAVP00000004755.1"/>
    </source>
</evidence>
<dbReference type="eggNOG" id="KOG2190">
    <property type="taxonomic scope" value="Eukaryota"/>
</dbReference>
<sequence length="210" mass="22912">MMEQMEEGNEMAHSSMGQGPGVANFPIHIMNWNTQEVTVGNDVMGSIIGKGGSRIKEIRTISGAQIWINKVENEEDKKLADDVERKITIQGTPEAITLAHYLINLSVSMYGGDAGSLLGQPPANNAYGNMGYMGQGGPMNDFNSAMMSAKHALLTSSNYRAPKMRHRMGSNNSKSDAPQGDAIEEADMSGNTSPNGKERRKNKREKFQPY</sequence>
<dbReference type="PANTHER" id="PTHR10288">
    <property type="entry name" value="KH DOMAIN CONTAINING RNA BINDING PROTEIN"/>
    <property type="match status" value="1"/>
</dbReference>
<evidence type="ECO:0000313" key="6">
    <source>
        <dbReference type="Proteomes" id="UP000007875"/>
    </source>
</evidence>
<dbReference type="PROSITE" id="PS50084">
    <property type="entry name" value="KH_TYPE_1"/>
    <property type="match status" value="1"/>
</dbReference>
<evidence type="ECO:0000256" key="3">
    <source>
        <dbReference type="SAM" id="MobiDB-lite"/>
    </source>
</evidence>
<dbReference type="Proteomes" id="UP000007875">
    <property type="component" value="Unassembled WGS sequence"/>
</dbReference>
<reference evidence="5" key="3">
    <citation type="submission" date="2025-09" db="UniProtKB">
        <authorList>
            <consortium name="Ensembl"/>
        </authorList>
    </citation>
    <scope>IDENTIFICATION</scope>
</reference>
<dbReference type="Ensembl" id="ENSCSAVT00000004823.1">
    <property type="protein sequence ID" value="ENSCSAVP00000004755.1"/>
    <property type="gene ID" value="ENSCSAVG00000002835.1"/>
</dbReference>
<dbReference type="STRING" id="51511.ENSCSAVP00000004755"/>
<keyword evidence="6" id="KW-1185">Reference proteome</keyword>
<dbReference type="InterPro" id="IPR036612">
    <property type="entry name" value="KH_dom_type_1_sf"/>
</dbReference>
<dbReference type="HOGENOM" id="CLU_1309730_0_0_1"/>
<dbReference type="InParanoid" id="H2YHF6"/>
<evidence type="ECO:0000256" key="1">
    <source>
        <dbReference type="ARBA" id="ARBA00022737"/>
    </source>
</evidence>
<evidence type="ECO:0000256" key="2">
    <source>
        <dbReference type="PROSITE-ProRule" id="PRU00117"/>
    </source>
</evidence>
<dbReference type="InterPro" id="IPR004088">
    <property type="entry name" value="KH_dom_type_1"/>
</dbReference>
<accession>H2YHF6</accession>
<reference evidence="5" key="2">
    <citation type="submission" date="2025-08" db="UniProtKB">
        <authorList>
            <consortium name="Ensembl"/>
        </authorList>
    </citation>
    <scope>IDENTIFICATION</scope>
</reference>
<evidence type="ECO:0000259" key="4">
    <source>
        <dbReference type="SMART" id="SM00322"/>
    </source>
</evidence>
<keyword evidence="1" id="KW-0677">Repeat</keyword>
<keyword evidence="2" id="KW-0694">RNA-binding</keyword>
<dbReference type="SUPFAM" id="SSF54791">
    <property type="entry name" value="Eukaryotic type KH-domain (KH-domain type I)"/>
    <property type="match status" value="1"/>
</dbReference>
<dbReference type="GeneTree" id="ENSGT00940000169441"/>
<dbReference type="SMART" id="SM00322">
    <property type="entry name" value="KH"/>
    <property type="match status" value="1"/>
</dbReference>
<dbReference type="InterPro" id="IPR004087">
    <property type="entry name" value="KH_dom"/>
</dbReference>
<reference evidence="6" key="1">
    <citation type="submission" date="2003-08" db="EMBL/GenBank/DDBJ databases">
        <authorList>
            <person name="Birren B."/>
            <person name="Nusbaum C."/>
            <person name="Abebe A."/>
            <person name="Abouelleil A."/>
            <person name="Adekoya E."/>
            <person name="Ait-zahra M."/>
            <person name="Allen N."/>
            <person name="Allen T."/>
            <person name="An P."/>
            <person name="Anderson M."/>
            <person name="Anderson S."/>
            <person name="Arachchi H."/>
            <person name="Armbruster J."/>
            <person name="Bachantsang P."/>
            <person name="Baldwin J."/>
            <person name="Barry A."/>
            <person name="Bayul T."/>
            <person name="Blitshsteyn B."/>
            <person name="Bloom T."/>
            <person name="Blye J."/>
            <person name="Boguslavskiy L."/>
            <person name="Borowsky M."/>
            <person name="Boukhgalter B."/>
            <person name="Brunache A."/>
            <person name="Butler J."/>
            <person name="Calixte N."/>
            <person name="Calvo S."/>
            <person name="Camarata J."/>
            <person name="Campo K."/>
            <person name="Chang J."/>
            <person name="Cheshatsang Y."/>
            <person name="Citroen M."/>
            <person name="Collymore A."/>
            <person name="Considine T."/>
            <person name="Cook A."/>
            <person name="Cooke P."/>
            <person name="Corum B."/>
            <person name="Cuomo C."/>
            <person name="David R."/>
            <person name="Dawoe T."/>
            <person name="Degray S."/>
            <person name="Dodge S."/>
            <person name="Dooley K."/>
            <person name="Dorje P."/>
            <person name="Dorjee K."/>
            <person name="Dorris L."/>
            <person name="Duffey N."/>
            <person name="Dupes A."/>
            <person name="Elkins T."/>
            <person name="Engels R."/>
            <person name="Erickson J."/>
            <person name="Farina A."/>
            <person name="Faro S."/>
            <person name="Ferreira P."/>
            <person name="Fischer H."/>
            <person name="Fitzgerald M."/>
            <person name="Foley K."/>
            <person name="Gage D."/>
            <person name="Galagan J."/>
            <person name="Gearin G."/>
            <person name="Gnerre S."/>
            <person name="Gnirke A."/>
            <person name="Goyette A."/>
            <person name="Graham J."/>
            <person name="Grandbois E."/>
            <person name="Gyaltsen K."/>
            <person name="Hafez N."/>
            <person name="Hagopian D."/>
            <person name="Hagos B."/>
            <person name="Hall J."/>
            <person name="Hatcher B."/>
            <person name="Heller A."/>
            <person name="Higgins H."/>
            <person name="Honan T."/>
            <person name="Horn A."/>
            <person name="Houde N."/>
            <person name="Hughes L."/>
            <person name="Hulme W."/>
            <person name="Husby E."/>
            <person name="Iliev I."/>
            <person name="Jaffe D."/>
            <person name="Jones C."/>
            <person name="Kamal M."/>
            <person name="Kamat A."/>
            <person name="Kamvysselis M."/>
            <person name="Karlsson E."/>
            <person name="Kells C."/>
            <person name="Kieu A."/>
            <person name="Kisner P."/>
            <person name="Kodira C."/>
            <person name="Kulbokas E."/>
            <person name="Labutti K."/>
            <person name="Lama D."/>
            <person name="Landers T."/>
            <person name="Leger J."/>
            <person name="Levine S."/>
            <person name="Lewis D."/>
            <person name="Lewis T."/>
            <person name="Lindblad-toh K."/>
            <person name="Liu X."/>
            <person name="Lokyitsang T."/>
            <person name="Lokyitsang Y."/>
            <person name="Lucien O."/>
            <person name="Lui A."/>
            <person name="Ma L.J."/>
            <person name="Mabbitt R."/>
            <person name="Macdonald J."/>
            <person name="Maclean C."/>
            <person name="Major J."/>
            <person name="Manning J."/>
            <person name="Marabella R."/>
            <person name="Maru K."/>
            <person name="Matthews C."/>
            <person name="Mauceli E."/>
            <person name="Mccarthy M."/>
            <person name="Mcdonough S."/>
            <person name="Mcghee T."/>
            <person name="Meldrim J."/>
            <person name="Meneus L."/>
            <person name="Mesirov J."/>
            <person name="Mihalev A."/>
            <person name="Mihova T."/>
            <person name="Mikkelsen T."/>
            <person name="Mlenga V."/>
            <person name="Moru K."/>
            <person name="Mozes J."/>
            <person name="Mulrain L."/>
            <person name="Munson G."/>
            <person name="Naylor J."/>
            <person name="Newes C."/>
            <person name="Nguyen C."/>
            <person name="Nguyen N."/>
            <person name="Nguyen T."/>
            <person name="Nicol R."/>
            <person name="Nielsen C."/>
            <person name="Nizzari M."/>
            <person name="Norbu C."/>
            <person name="Norbu N."/>
            <person name="O'donnell P."/>
            <person name="Okoawo O."/>
            <person name="O'leary S."/>
            <person name="Omotosho B."/>
            <person name="O'neill K."/>
            <person name="Osman S."/>
            <person name="Parker S."/>
            <person name="Perrin D."/>
            <person name="Phunkhang P."/>
            <person name="Piqani B."/>
            <person name="Purcell S."/>
            <person name="Rachupka T."/>
            <person name="Ramasamy U."/>
            <person name="Rameau R."/>
            <person name="Ray V."/>
            <person name="Raymond C."/>
            <person name="Retta R."/>
            <person name="Richardson S."/>
            <person name="Rise C."/>
            <person name="Rodriguez J."/>
            <person name="Rogers J."/>
            <person name="Rogov P."/>
            <person name="Rutman M."/>
            <person name="Schupbach R."/>
            <person name="Seaman C."/>
            <person name="Settipalli S."/>
            <person name="Sharpe T."/>
            <person name="Sheridan J."/>
            <person name="Sherpa N."/>
            <person name="Shi J."/>
            <person name="Smirnov S."/>
            <person name="Smith C."/>
            <person name="Sougnez C."/>
            <person name="Spencer B."/>
            <person name="Stalker J."/>
            <person name="Stange-thomann N."/>
            <person name="Stavropoulos S."/>
            <person name="Stetson K."/>
            <person name="Stone C."/>
            <person name="Stone S."/>
            <person name="Stubbs M."/>
            <person name="Talamas J."/>
            <person name="Tchuinga P."/>
            <person name="Tenzing P."/>
            <person name="Tesfaye S."/>
            <person name="Theodore J."/>
            <person name="Thoulutsang Y."/>
            <person name="Topham K."/>
            <person name="Towey S."/>
            <person name="Tsamla T."/>
            <person name="Tsomo N."/>
            <person name="Vallee D."/>
            <person name="Vassiliev H."/>
            <person name="Venkataraman V."/>
            <person name="Vinson J."/>
            <person name="Vo A."/>
            <person name="Wade C."/>
            <person name="Wang S."/>
            <person name="Wangchuk T."/>
            <person name="Wangdi T."/>
            <person name="Whittaker C."/>
            <person name="Wilkinson J."/>
            <person name="Wu Y."/>
            <person name="Wyman D."/>
            <person name="Yadav S."/>
            <person name="Yang S."/>
            <person name="Yang X."/>
            <person name="Yeager S."/>
            <person name="Yee E."/>
            <person name="Young G."/>
            <person name="Zainoun J."/>
            <person name="Zembeck L."/>
            <person name="Zimmer A."/>
            <person name="Zody M."/>
            <person name="Lander E."/>
        </authorList>
    </citation>
    <scope>NUCLEOTIDE SEQUENCE [LARGE SCALE GENOMIC DNA]</scope>
</reference>
<protein>
    <recommendedName>
        <fullName evidence="4">K Homology domain-containing protein</fullName>
    </recommendedName>
</protein>